<dbReference type="Proteomes" id="UP001239019">
    <property type="component" value="Unassembled WGS sequence"/>
</dbReference>
<evidence type="ECO:0000313" key="4">
    <source>
        <dbReference type="Proteomes" id="UP001239019"/>
    </source>
</evidence>
<dbReference type="Pfam" id="PF08327">
    <property type="entry name" value="AHSA1"/>
    <property type="match status" value="1"/>
</dbReference>
<dbReference type="Gene3D" id="3.30.530.20">
    <property type="match status" value="1"/>
</dbReference>
<protein>
    <submittedName>
        <fullName evidence="3">SRPBCC domain-containing protein</fullName>
    </submittedName>
</protein>
<accession>A0ABU0WA05</accession>
<sequence length="149" mass="17546">MSESLSLCLERTIEQPVNWVYAAWIRTTMLKAWFGFQPEDRLEEAIMELRPGGAFHWQLHQQDGHQVHYRGRFEEVVPERRLCFTWPAYGIADFRTRVGLDLAPEGRGCLLVLLHDGLRDRKMHDHYQRGWGHALDRLVAELPGIRQRQ</sequence>
<dbReference type="InterPro" id="IPR013538">
    <property type="entry name" value="ASHA1/2-like_C"/>
</dbReference>
<evidence type="ECO:0000259" key="2">
    <source>
        <dbReference type="Pfam" id="PF08327"/>
    </source>
</evidence>
<proteinExistence type="inferred from homology"/>
<dbReference type="EMBL" id="JAVDDT010000006">
    <property type="protein sequence ID" value="MDQ2070270.1"/>
    <property type="molecule type" value="Genomic_DNA"/>
</dbReference>
<reference evidence="3 4" key="1">
    <citation type="submission" date="2023-08" db="EMBL/GenBank/DDBJ databases">
        <title>Whole-genome sequencing of halo(alkali)philic microorganisms from hypersaline lakes.</title>
        <authorList>
            <person name="Sorokin D.Y."/>
            <person name="Abbas B."/>
            <person name="Merkel A.Y."/>
        </authorList>
    </citation>
    <scope>NUCLEOTIDE SEQUENCE [LARGE SCALE GENOMIC DNA]</scope>
    <source>
        <strain evidence="3 4">AB-CW4</strain>
    </source>
</reference>
<organism evidence="3 4">
    <name type="scientific">Natronospira bacteriovora</name>
    <dbReference type="NCBI Taxonomy" id="3069753"/>
    <lineage>
        <taxon>Bacteria</taxon>
        <taxon>Pseudomonadati</taxon>
        <taxon>Pseudomonadota</taxon>
        <taxon>Gammaproteobacteria</taxon>
        <taxon>Natronospirales</taxon>
        <taxon>Natronospiraceae</taxon>
        <taxon>Natronospira</taxon>
    </lineage>
</organism>
<dbReference type="RefSeq" id="WP_306728764.1">
    <property type="nucleotide sequence ID" value="NZ_JAVDDT010000006.1"/>
</dbReference>
<gene>
    <name evidence="3" type="ORF">RBH19_10300</name>
</gene>
<dbReference type="CDD" id="cd07814">
    <property type="entry name" value="SRPBCC_CalC_Aha1-like"/>
    <property type="match status" value="1"/>
</dbReference>
<feature type="domain" description="Activator of Hsp90 ATPase homologue 1/2-like C-terminal" evidence="2">
    <location>
        <begin position="16"/>
        <end position="142"/>
    </location>
</feature>
<evidence type="ECO:0000256" key="1">
    <source>
        <dbReference type="ARBA" id="ARBA00006817"/>
    </source>
</evidence>
<dbReference type="SUPFAM" id="SSF55961">
    <property type="entry name" value="Bet v1-like"/>
    <property type="match status" value="1"/>
</dbReference>
<comment type="similarity">
    <text evidence="1">Belongs to the AHA1 family.</text>
</comment>
<comment type="caution">
    <text evidence="3">The sequence shown here is derived from an EMBL/GenBank/DDBJ whole genome shotgun (WGS) entry which is preliminary data.</text>
</comment>
<evidence type="ECO:0000313" key="3">
    <source>
        <dbReference type="EMBL" id="MDQ2070270.1"/>
    </source>
</evidence>
<name>A0ABU0WA05_9GAMM</name>
<keyword evidence="4" id="KW-1185">Reference proteome</keyword>
<dbReference type="InterPro" id="IPR023393">
    <property type="entry name" value="START-like_dom_sf"/>
</dbReference>